<dbReference type="GO" id="GO:0043041">
    <property type="term" value="P:amino acid activation for nonribosomal peptide biosynthetic process"/>
    <property type="evidence" value="ECO:0007669"/>
    <property type="project" value="TreeGrafter"/>
</dbReference>
<dbReference type="Gene3D" id="3.40.50.150">
    <property type="entry name" value="Vaccinia Virus protein VP39"/>
    <property type="match status" value="1"/>
</dbReference>
<dbReference type="Gene3D" id="2.30.38.10">
    <property type="entry name" value="Luciferase, Domain 3"/>
    <property type="match status" value="1"/>
</dbReference>
<dbReference type="EMBL" id="CAADEY010000140">
    <property type="protein sequence ID" value="VFJ66065.1"/>
    <property type="molecule type" value="Genomic_DNA"/>
</dbReference>
<dbReference type="SUPFAM" id="SSF56801">
    <property type="entry name" value="Acetyl-CoA synthetase-like"/>
    <property type="match status" value="1"/>
</dbReference>
<dbReference type="PANTHER" id="PTHR45527:SF14">
    <property type="entry name" value="PLIPASTATIN SYNTHASE SUBUNIT B"/>
    <property type="match status" value="1"/>
</dbReference>
<dbReference type="InterPro" id="IPR013217">
    <property type="entry name" value="Methyltransf_12"/>
</dbReference>
<dbReference type="GO" id="GO:0005829">
    <property type="term" value="C:cytosol"/>
    <property type="evidence" value="ECO:0007669"/>
    <property type="project" value="TreeGrafter"/>
</dbReference>
<evidence type="ECO:0000256" key="1">
    <source>
        <dbReference type="SAM" id="MobiDB-lite"/>
    </source>
</evidence>
<organism evidence="3">
    <name type="scientific">Candidatus Kentrum sp. DK</name>
    <dbReference type="NCBI Taxonomy" id="2126562"/>
    <lineage>
        <taxon>Bacteria</taxon>
        <taxon>Pseudomonadati</taxon>
        <taxon>Pseudomonadota</taxon>
        <taxon>Gammaproteobacteria</taxon>
        <taxon>Candidatus Kentrum</taxon>
    </lineage>
</organism>
<dbReference type="Pfam" id="PF08242">
    <property type="entry name" value="Methyltransf_12"/>
    <property type="match status" value="1"/>
</dbReference>
<dbReference type="GO" id="GO:0008168">
    <property type="term" value="F:methyltransferase activity"/>
    <property type="evidence" value="ECO:0007669"/>
    <property type="project" value="UniProtKB-KW"/>
</dbReference>
<dbReference type="InterPro" id="IPR029063">
    <property type="entry name" value="SAM-dependent_MTases_sf"/>
</dbReference>
<accession>A0A450TFW4</accession>
<dbReference type="PANTHER" id="PTHR45527">
    <property type="entry name" value="NONRIBOSOMAL PEPTIDE SYNTHETASE"/>
    <property type="match status" value="1"/>
</dbReference>
<evidence type="ECO:0000313" key="3">
    <source>
        <dbReference type="EMBL" id="VFJ66065.1"/>
    </source>
</evidence>
<dbReference type="GO" id="GO:0044550">
    <property type="term" value="P:secondary metabolite biosynthetic process"/>
    <property type="evidence" value="ECO:0007669"/>
    <property type="project" value="TreeGrafter"/>
</dbReference>
<protein>
    <submittedName>
        <fullName evidence="3">Methyltransferase domain-containing protein</fullName>
    </submittedName>
</protein>
<dbReference type="GO" id="GO:0031177">
    <property type="term" value="F:phosphopantetheine binding"/>
    <property type="evidence" value="ECO:0007669"/>
    <property type="project" value="TreeGrafter"/>
</dbReference>
<proteinExistence type="predicted"/>
<sequence length="375" mass="40961">MGEIGELHIGGAGLARGYRNRPDLTGERFVANPFGAGRLYKTGDLARYLPDGNVEFLGRGDHQVKVRGFRIELGEIEAVLDRHPGVRRSVVTVHEDRSGKSLFDAENKRLVAYVVPDWRRQSEAGDEEDADSGQAQVSQWGQLWDLAYAREAPEDDPTFNVSGWNDSYTGAPIRADHMREWVDTTVRRILSLGPDRVLEIGCGTGMLLFRVAPHCSHYCGSDIAPNALRYIERHKDHFAGDWSTIRLRRGAADNFDDLAPGTFDTVIINSVLQMFPSIDYLVDVLAKAVRTVTPGGAVFVGDIRARPLFGSIPWRHPTGSGPGWAVPGRALAAGAKGHGHGGATGPGSGLLYCPETVSPRHQPRGDPASPWRCPQ</sequence>
<dbReference type="GO" id="GO:0032259">
    <property type="term" value="P:methylation"/>
    <property type="evidence" value="ECO:0007669"/>
    <property type="project" value="UniProtKB-KW"/>
</dbReference>
<dbReference type="AlphaFoldDB" id="A0A450TFW4"/>
<reference evidence="3" key="1">
    <citation type="submission" date="2019-02" db="EMBL/GenBank/DDBJ databases">
        <authorList>
            <person name="Gruber-Vodicka R. H."/>
            <person name="Seah K. B. B."/>
        </authorList>
    </citation>
    <scope>NUCLEOTIDE SEQUENCE</scope>
    <source>
        <strain evidence="3">BECK_DK161</strain>
    </source>
</reference>
<keyword evidence="3" id="KW-0808">Transferase</keyword>
<dbReference type="CDD" id="cd02440">
    <property type="entry name" value="AdoMet_MTases"/>
    <property type="match status" value="1"/>
</dbReference>
<name>A0A450TFW4_9GAMM</name>
<dbReference type="InterPro" id="IPR045851">
    <property type="entry name" value="AMP-bd_C_sf"/>
</dbReference>
<dbReference type="SUPFAM" id="SSF53335">
    <property type="entry name" value="S-adenosyl-L-methionine-dependent methyltransferases"/>
    <property type="match status" value="1"/>
</dbReference>
<keyword evidence="3" id="KW-0489">Methyltransferase</keyword>
<dbReference type="Gene3D" id="3.30.300.30">
    <property type="match status" value="1"/>
</dbReference>
<feature type="region of interest" description="Disordered" evidence="1">
    <location>
        <begin position="335"/>
        <end position="375"/>
    </location>
</feature>
<evidence type="ECO:0000259" key="2">
    <source>
        <dbReference type="Pfam" id="PF08242"/>
    </source>
</evidence>
<feature type="domain" description="Methyltransferase type 12" evidence="2">
    <location>
        <begin position="198"/>
        <end position="297"/>
    </location>
</feature>
<gene>
    <name evidence="3" type="ORF">BECKDK2373C_GA0170839_11407</name>
</gene>